<feature type="transmembrane region" description="Helical" evidence="6">
    <location>
        <begin position="457"/>
        <end position="481"/>
    </location>
</feature>
<keyword evidence="2 6" id="KW-0812">Transmembrane</keyword>
<evidence type="ECO:0000256" key="6">
    <source>
        <dbReference type="SAM" id="Phobius"/>
    </source>
</evidence>
<feature type="non-terminal residue" evidence="8">
    <location>
        <position position="566"/>
    </location>
</feature>
<keyword evidence="3 6" id="KW-1133">Transmembrane helix</keyword>
<feature type="transmembrane region" description="Helical" evidence="6">
    <location>
        <begin position="341"/>
        <end position="363"/>
    </location>
</feature>
<evidence type="ECO:0000256" key="2">
    <source>
        <dbReference type="ARBA" id="ARBA00022692"/>
    </source>
</evidence>
<comment type="subcellular location">
    <subcellularLocation>
        <location evidence="1">Membrane</location>
        <topology evidence="1">Multi-pass membrane protein</topology>
    </subcellularLocation>
</comment>
<feature type="non-terminal residue" evidence="8">
    <location>
        <position position="1"/>
    </location>
</feature>
<dbReference type="CDD" id="cd15040">
    <property type="entry name" value="7tmB2_Adhesion"/>
    <property type="match status" value="1"/>
</dbReference>
<dbReference type="InterPro" id="IPR017983">
    <property type="entry name" value="GPCR_2_secretin-like_CS"/>
</dbReference>
<dbReference type="PROSITE" id="PS50261">
    <property type="entry name" value="G_PROTEIN_RECEP_F2_4"/>
    <property type="match status" value="1"/>
</dbReference>
<dbReference type="AlphaFoldDB" id="A0ABD0JV19"/>
<dbReference type="PANTHER" id="PTHR45692">
    <property type="entry name" value="G_PROTEIN_RECEP_F2_4 DOMAIN-CONTAINING PROTEIN"/>
    <property type="match status" value="1"/>
</dbReference>
<dbReference type="GO" id="GO:0016020">
    <property type="term" value="C:membrane"/>
    <property type="evidence" value="ECO:0007669"/>
    <property type="project" value="UniProtKB-SubCell"/>
</dbReference>
<sequence>VRDLMNKVEESLNQTAYTTNQNVVYDIVRDLSQVMDADTDVLQKTNVSHRLLEAIGQMSREGALSDGQLTTTSSNLAIRALAVDRQNLSGMTLTAHAGNDGEFQDGEVQVYLNSSVPEISDSVSSLVLPASLLTSLENSSRIALVVHIDGRIFEALSSSETATTEDANYVRAVNSYVMSVSVIGDEEVTNLKDPVIIRFGHLDERVCWGTGNCWTKPLSAAAVFRVRVTVKKSPITHSNVLGSSCEILVDSTENLKDNFRRIKRLNKPSKILVSLCLALALSDLVFVAGMQDYTLRSPVACKVVSMVLHFCLLSSMCWMSVEAFHLYLALVRGSRTRITHFILKASCFGWGVPLVIVAVSAGVNTTDNYTSLNSGICWLTGVAFYVAFVAPVCLILLFNVISFLLVLRVILGLTNNKLNRTQFTQAVQKLRRAVGVIILLGLTWAFGLLAIDGATQIVFHYLFAIFNSLQGLFIFLFYCIFNKSARATCKRCFRCCKIIPCCLHQERPPGETASKVSETETKDRTFSLDLTGESSQSTGNFACASSSGDASTGTCRDFFGEVELRL</sequence>
<name>A0ABD0JV19_9CAEN</name>
<dbReference type="SUPFAM" id="SSF81321">
    <property type="entry name" value="Family A G protein-coupled receptor-like"/>
    <property type="match status" value="1"/>
</dbReference>
<protein>
    <recommendedName>
        <fullName evidence="7">G-protein coupled receptors family 2 profile 2 domain-containing protein</fullName>
    </recommendedName>
</protein>
<evidence type="ECO:0000313" key="8">
    <source>
        <dbReference type="EMBL" id="KAK7478666.1"/>
    </source>
</evidence>
<dbReference type="PANTHER" id="PTHR45692:SF1">
    <property type="entry name" value="G-PROTEIN COUPLED RECEPTORS FAMILY 2 PROFILE 2 DOMAIN-CONTAINING PROTEIN"/>
    <property type="match status" value="1"/>
</dbReference>
<dbReference type="InterPro" id="IPR000832">
    <property type="entry name" value="GPCR_2_secretin-like"/>
</dbReference>
<evidence type="ECO:0000313" key="9">
    <source>
        <dbReference type="Proteomes" id="UP001519460"/>
    </source>
</evidence>
<organism evidence="8 9">
    <name type="scientific">Batillaria attramentaria</name>
    <dbReference type="NCBI Taxonomy" id="370345"/>
    <lineage>
        <taxon>Eukaryota</taxon>
        <taxon>Metazoa</taxon>
        <taxon>Spiralia</taxon>
        <taxon>Lophotrochozoa</taxon>
        <taxon>Mollusca</taxon>
        <taxon>Gastropoda</taxon>
        <taxon>Caenogastropoda</taxon>
        <taxon>Sorbeoconcha</taxon>
        <taxon>Cerithioidea</taxon>
        <taxon>Batillariidae</taxon>
        <taxon>Batillaria</taxon>
    </lineage>
</organism>
<dbReference type="PROSITE" id="PS00650">
    <property type="entry name" value="G_PROTEIN_RECEP_F2_2"/>
    <property type="match status" value="1"/>
</dbReference>
<dbReference type="Proteomes" id="UP001519460">
    <property type="component" value="Unassembled WGS sequence"/>
</dbReference>
<evidence type="ECO:0000256" key="1">
    <source>
        <dbReference type="ARBA" id="ARBA00004141"/>
    </source>
</evidence>
<comment type="caution">
    <text evidence="8">The sequence shown here is derived from an EMBL/GenBank/DDBJ whole genome shotgun (WGS) entry which is preliminary data.</text>
</comment>
<feature type="compositionally biased region" description="Polar residues" evidence="5">
    <location>
        <begin position="532"/>
        <end position="551"/>
    </location>
</feature>
<accession>A0ABD0JV19</accession>
<dbReference type="PRINTS" id="PR00249">
    <property type="entry name" value="GPCRSECRETIN"/>
</dbReference>
<feature type="transmembrane region" description="Helical" evidence="6">
    <location>
        <begin position="383"/>
        <end position="411"/>
    </location>
</feature>
<feature type="domain" description="G-protein coupled receptors family 2 profile 2" evidence="7">
    <location>
        <begin position="259"/>
        <end position="482"/>
    </location>
</feature>
<keyword evidence="9" id="KW-1185">Reference proteome</keyword>
<dbReference type="Gene3D" id="1.20.1070.10">
    <property type="entry name" value="Rhodopsin 7-helix transmembrane proteins"/>
    <property type="match status" value="1"/>
</dbReference>
<feature type="transmembrane region" description="Helical" evidence="6">
    <location>
        <begin position="271"/>
        <end position="291"/>
    </location>
</feature>
<reference evidence="8 9" key="1">
    <citation type="journal article" date="2023" name="Sci. Data">
        <title>Genome assembly of the Korean intertidal mud-creeper Batillaria attramentaria.</title>
        <authorList>
            <person name="Patra A.K."/>
            <person name="Ho P.T."/>
            <person name="Jun S."/>
            <person name="Lee S.J."/>
            <person name="Kim Y."/>
            <person name="Won Y.J."/>
        </authorList>
    </citation>
    <scope>NUCLEOTIDE SEQUENCE [LARGE SCALE GENOMIC DNA]</scope>
    <source>
        <strain evidence="8">Wonlab-2016</strain>
    </source>
</reference>
<evidence type="ECO:0000256" key="5">
    <source>
        <dbReference type="SAM" id="MobiDB-lite"/>
    </source>
</evidence>
<feature type="transmembrane region" description="Helical" evidence="6">
    <location>
        <begin position="303"/>
        <end position="329"/>
    </location>
</feature>
<dbReference type="Pfam" id="PF00002">
    <property type="entry name" value="7tm_2"/>
    <property type="match status" value="1"/>
</dbReference>
<evidence type="ECO:0000256" key="3">
    <source>
        <dbReference type="ARBA" id="ARBA00022989"/>
    </source>
</evidence>
<feature type="transmembrane region" description="Helical" evidence="6">
    <location>
        <begin position="432"/>
        <end position="451"/>
    </location>
</feature>
<dbReference type="InterPro" id="IPR046338">
    <property type="entry name" value="GAIN_dom_sf"/>
</dbReference>
<gene>
    <name evidence="8" type="ORF">BaRGS_00030051</name>
</gene>
<dbReference type="InterPro" id="IPR017981">
    <property type="entry name" value="GPCR_2-like_7TM"/>
</dbReference>
<proteinExistence type="predicted"/>
<evidence type="ECO:0000259" key="7">
    <source>
        <dbReference type="PROSITE" id="PS50261"/>
    </source>
</evidence>
<dbReference type="EMBL" id="JACVVK020000319">
    <property type="protein sequence ID" value="KAK7478666.1"/>
    <property type="molecule type" value="Genomic_DNA"/>
</dbReference>
<evidence type="ECO:0000256" key="4">
    <source>
        <dbReference type="ARBA" id="ARBA00023136"/>
    </source>
</evidence>
<feature type="region of interest" description="Disordered" evidence="5">
    <location>
        <begin position="530"/>
        <end position="551"/>
    </location>
</feature>
<dbReference type="Gene3D" id="2.60.220.50">
    <property type="match status" value="1"/>
</dbReference>
<keyword evidence="4 6" id="KW-0472">Membrane</keyword>